<feature type="domain" description="LIM zinc-binding" evidence="12">
    <location>
        <begin position="107"/>
        <end position="170"/>
    </location>
</feature>
<dbReference type="InterPro" id="IPR001356">
    <property type="entry name" value="HD"/>
</dbReference>
<dbReference type="SMART" id="SM00132">
    <property type="entry name" value="LIM"/>
    <property type="match status" value="2"/>
</dbReference>
<evidence type="ECO:0000256" key="10">
    <source>
        <dbReference type="PROSITE-ProRule" id="PRU00125"/>
    </source>
</evidence>
<dbReference type="InterPro" id="IPR001781">
    <property type="entry name" value="Znf_LIM"/>
</dbReference>
<comment type="subcellular location">
    <subcellularLocation>
        <location evidence="1 9 11">Nucleus</location>
    </subcellularLocation>
</comment>
<dbReference type="SMART" id="SM00389">
    <property type="entry name" value="HOX"/>
    <property type="match status" value="1"/>
</dbReference>
<dbReference type="GO" id="GO:0005634">
    <property type="term" value="C:nucleus"/>
    <property type="evidence" value="ECO:0007669"/>
    <property type="project" value="UniProtKB-SubCell"/>
</dbReference>
<dbReference type="GO" id="GO:0000981">
    <property type="term" value="F:DNA-binding transcription factor activity, RNA polymerase II-specific"/>
    <property type="evidence" value="ECO:0007669"/>
    <property type="project" value="InterPro"/>
</dbReference>
<reference evidence="14 15" key="2">
    <citation type="submission" date="2018-11" db="EMBL/GenBank/DDBJ databases">
        <authorList>
            <consortium name="Pathogen Informatics"/>
        </authorList>
    </citation>
    <scope>NUCLEOTIDE SEQUENCE [LARGE SCALE GENOMIC DNA]</scope>
</reference>
<reference evidence="16" key="1">
    <citation type="submission" date="2017-02" db="UniProtKB">
        <authorList>
            <consortium name="WormBaseParasite"/>
        </authorList>
    </citation>
    <scope>IDENTIFICATION</scope>
</reference>
<keyword evidence="5 10" id="KW-0440">LIM domain</keyword>
<dbReference type="InterPro" id="IPR009057">
    <property type="entry name" value="Homeodomain-like_sf"/>
</dbReference>
<dbReference type="PANTHER" id="PTHR24208:SF128">
    <property type="entry name" value="LIM3, ISOFORM G"/>
    <property type="match status" value="1"/>
</dbReference>
<evidence type="ECO:0000256" key="11">
    <source>
        <dbReference type="RuleBase" id="RU000682"/>
    </source>
</evidence>
<gene>
    <name evidence="14" type="ORF">TCLT_LOCUS9753</name>
</gene>
<feature type="DNA-binding region" description="Homeobox" evidence="9">
    <location>
        <begin position="199"/>
        <end position="258"/>
    </location>
</feature>
<feature type="domain" description="Homeobox" evidence="13">
    <location>
        <begin position="197"/>
        <end position="257"/>
    </location>
</feature>
<keyword evidence="6 9" id="KW-0238">DNA-binding</keyword>
<keyword evidence="7 9" id="KW-0371">Homeobox</keyword>
<dbReference type="GO" id="GO:0000977">
    <property type="term" value="F:RNA polymerase II transcription regulatory region sequence-specific DNA binding"/>
    <property type="evidence" value="ECO:0007669"/>
    <property type="project" value="TreeGrafter"/>
</dbReference>
<evidence type="ECO:0000256" key="6">
    <source>
        <dbReference type="ARBA" id="ARBA00023125"/>
    </source>
</evidence>
<evidence type="ECO:0000259" key="13">
    <source>
        <dbReference type="PROSITE" id="PS50071"/>
    </source>
</evidence>
<evidence type="ECO:0000256" key="1">
    <source>
        <dbReference type="ARBA" id="ARBA00004123"/>
    </source>
</evidence>
<evidence type="ECO:0000313" key="16">
    <source>
        <dbReference type="WBParaSite" id="TCLT_0000976401-mRNA-1"/>
    </source>
</evidence>
<evidence type="ECO:0000256" key="3">
    <source>
        <dbReference type="ARBA" id="ARBA00022737"/>
    </source>
</evidence>
<evidence type="ECO:0000256" key="4">
    <source>
        <dbReference type="ARBA" id="ARBA00022833"/>
    </source>
</evidence>
<dbReference type="WBParaSite" id="TCLT_0000976401-mRNA-1">
    <property type="protein sequence ID" value="TCLT_0000976401-mRNA-1"/>
    <property type="gene ID" value="TCLT_0000976401"/>
</dbReference>
<dbReference type="GO" id="GO:0046872">
    <property type="term" value="F:metal ion binding"/>
    <property type="evidence" value="ECO:0007669"/>
    <property type="project" value="UniProtKB-KW"/>
</dbReference>
<dbReference type="InterPro" id="IPR017970">
    <property type="entry name" value="Homeobox_CS"/>
</dbReference>
<dbReference type="PANTHER" id="PTHR24208">
    <property type="entry name" value="LIM/HOMEOBOX PROTEIN LHX"/>
    <property type="match status" value="1"/>
</dbReference>
<dbReference type="PROSITE" id="PS00027">
    <property type="entry name" value="HOMEOBOX_1"/>
    <property type="match status" value="1"/>
</dbReference>
<dbReference type="OrthoDB" id="10068367at2759"/>
<dbReference type="CDD" id="cd00086">
    <property type="entry name" value="homeodomain"/>
    <property type="match status" value="1"/>
</dbReference>
<accession>A0A0N5D9F5</accession>
<dbReference type="Proteomes" id="UP000276776">
    <property type="component" value="Unassembled WGS sequence"/>
</dbReference>
<dbReference type="PROSITE" id="PS00478">
    <property type="entry name" value="LIM_DOMAIN_1"/>
    <property type="match status" value="2"/>
</dbReference>
<dbReference type="OMA" id="YCKDHFY"/>
<evidence type="ECO:0000256" key="7">
    <source>
        <dbReference type="ARBA" id="ARBA00023155"/>
    </source>
</evidence>
<sequence>LYNSSYFIQFLLSCYVYYKLYILTKQQKHYQALLKSKILNDRNVRIYLCGKCEEPIRDRFLLKVLDCSFHAQCLRCCHCEQLLSAKCFLKSGQPYCKDHFYKRFGTKCSMCNEGICPDMVVRRANDHVYHVSCFQCVICKRELRTGEEFYLIPTDGRLVCKSDYEMAKTKGTLLKISNRSTKFIFNKLIFLETDIDSNAKRPRTTISAKSLETLKQAYRASSKPARHVREQLAADTGLDMRVVQVWFQNRRAKEKRLKKDAGRRWGTSYGVTRSLDSDSASPNDSVCESPIYGKKFFPQ</sequence>
<dbReference type="FunFam" id="2.10.110.10:FF:000032">
    <property type="entry name" value="LIM/homeobox protein Lhx3"/>
    <property type="match status" value="1"/>
</dbReference>
<keyword evidence="2 10" id="KW-0479">Metal-binding</keyword>
<dbReference type="SUPFAM" id="SSF46689">
    <property type="entry name" value="Homeodomain-like"/>
    <property type="match status" value="1"/>
</dbReference>
<dbReference type="PROSITE" id="PS50071">
    <property type="entry name" value="HOMEOBOX_2"/>
    <property type="match status" value="1"/>
</dbReference>
<keyword evidence="15" id="KW-1185">Reference proteome</keyword>
<evidence type="ECO:0000313" key="14">
    <source>
        <dbReference type="EMBL" id="VDN07409.1"/>
    </source>
</evidence>
<dbReference type="SUPFAM" id="SSF57716">
    <property type="entry name" value="Glucocorticoid receptor-like (DNA-binding domain)"/>
    <property type="match status" value="2"/>
</dbReference>
<evidence type="ECO:0000259" key="12">
    <source>
        <dbReference type="PROSITE" id="PS50023"/>
    </source>
</evidence>
<evidence type="ECO:0000256" key="2">
    <source>
        <dbReference type="ARBA" id="ARBA00022723"/>
    </source>
</evidence>
<evidence type="ECO:0000256" key="9">
    <source>
        <dbReference type="PROSITE-ProRule" id="PRU00108"/>
    </source>
</evidence>
<organism evidence="16">
    <name type="scientific">Thelazia callipaeda</name>
    <name type="common">Oriental eyeworm</name>
    <name type="synonym">Parasitic nematode</name>
    <dbReference type="NCBI Taxonomy" id="103827"/>
    <lineage>
        <taxon>Eukaryota</taxon>
        <taxon>Metazoa</taxon>
        <taxon>Ecdysozoa</taxon>
        <taxon>Nematoda</taxon>
        <taxon>Chromadorea</taxon>
        <taxon>Rhabditida</taxon>
        <taxon>Spirurina</taxon>
        <taxon>Spiruromorpha</taxon>
        <taxon>Thelazioidea</taxon>
        <taxon>Thelaziidae</taxon>
        <taxon>Thelazia</taxon>
    </lineage>
</organism>
<evidence type="ECO:0000313" key="15">
    <source>
        <dbReference type="Proteomes" id="UP000276776"/>
    </source>
</evidence>
<proteinExistence type="predicted"/>
<keyword evidence="4 10" id="KW-0862">Zinc</keyword>
<dbReference type="Gene3D" id="1.10.10.60">
    <property type="entry name" value="Homeodomain-like"/>
    <property type="match status" value="1"/>
</dbReference>
<keyword evidence="3" id="KW-0677">Repeat</keyword>
<dbReference type="GO" id="GO:0030182">
    <property type="term" value="P:neuron differentiation"/>
    <property type="evidence" value="ECO:0007669"/>
    <property type="project" value="TreeGrafter"/>
</dbReference>
<feature type="domain" description="LIM zinc-binding" evidence="12">
    <location>
        <begin position="47"/>
        <end position="106"/>
    </location>
</feature>
<dbReference type="Gene3D" id="2.10.110.10">
    <property type="entry name" value="Cysteine Rich Protein"/>
    <property type="match status" value="2"/>
</dbReference>
<protein>
    <submittedName>
        <fullName evidence="16">LIM/homeobox protein Lhx3</fullName>
    </submittedName>
</protein>
<dbReference type="InterPro" id="IPR050453">
    <property type="entry name" value="LIM_Homeobox_TF"/>
</dbReference>
<evidence type="ECO:0000256" key="5">
    <source>
        <dbReference type="ARBA" id="ARBA00023038"/>
    </source>
</evidence>
<dbReference type="Pfam" id="PF00046">
    <property type="entry name" value="Homeodomain"/>
    <property type="match status" value="1"/>
</dbReference>
<evidence type="ECO:0000256" key="8">
    <source>
        <dbReference type="ARBA" id="ARBA00023242"/>
    </source>
</evidence>
<name>A0A0N5D9F5_THECL</name>
<dbReference type="FunFam" id="1.10.10.60:FF:000219">
    <property type="entry name" value="LIM/homeobox protein Lhx3"/>
    <property type="match status" value="1"/>
</dbReference>
<dbReference type="STRING" id="103827.A0A0N5D9F5"/>
<dbReference type="Pfam" id="PF00412">
    <property type="entry name" value="LIM"/>
    <property type="match status" value="2"/>
</dbReference>
<dbReference type="PROSITE" id="PS50023">
    <property type="entry name" value="LIM_DOMAIN_2"/>
    <property type="match status" value="2"/>
</dbReference>
<dbReference type="EMBL" id="UYYF01004871">
    <property type="protein sequence ID" value="VDN07409.1"/>
    <property type="molecule type" value="Genomic_DNA"/>
</dbReference>
<keyword evidence="8 9" id="KW-0539">Nucleus</keyword>
<dbReference type="AlphaFoldDB" id="A0A0N5D9F5"/>